<feature type="region of interest" description="Disordered" evidence="1">
    <location>
        <begin position="480"/>
        <end position="568"/>
    </location>
</feature>
<dbReference type="Proteomes" id="UP001276659">
    <property type="component" value="Unassembled WGS sequence"/>
</dbReference>
<comment type="caution">
    <text evidence="3">The sequence shown here is derived from an EMBL/GenBank/DDBJ whole genome shotgun (WGS) entry which is preliminary data.</text>
</comment>
<feature type="compositionally biased region" description="Low complexity" evidence="1">
    <location>
        <begin position="491"/>
        <end position="541"/>
    </location>
</feature>
<evidence type="ECO:0000313" key="3">
    <source>
        <dbReference type="EMBL" id="KAK3173818.1"/>
    </source>
</evidence>
<sequence length="656" mass="65628">MPTSSFLFRLLWLHTGQSDAQDPPQGGPTISSDSAQLPAVETLVIGSGSFTVNPTNIVIDSTTIAPDAAAVTVNHAAVSVDKSFDVFLNQSKAISGTGLIPPKTSVSNLGGPSNSSIGGSAPLAGSSIGGTALSGPSSTLKPSSPSSPPLGTSSSRPPSPPVGSGSSRLPVGTGSSSPSGIVPSIGGTSPSIRSTGTSSSVAPPIDTGSTRSPIPPVGMGSSYLSISPVGSSPSRLLMGTGPSGKGVFSSSLGGTAPVNSSPSINSSPSGGLPPPPSSSQSNNGTASVTSATSGHLLPGSTGKVISASTTSATTPSTATSGDSSTSANSDVPATTAPGAILPTSITLSGSMASSQESQFGSILIGFVNGGRSWASDITLPPVKTQAVQEVKDMLDNTENMIKNLGGDFPPSTNTCSGAGKRKRFFNPLGTVESLANDALGLANCINNIVNDISSEIGPLTEPPPAAGIIPTINAQLDALEKAGEEEEDSHSSTSGTTSSTASNTDSSSSSSTGSSSSSSTSRSSTWSSSSSSAPSACATYSVPTDDITQWEDIPDDSIGAQKRSAVEDNPDGRHYLAIRANSPPLTAINSCNFPQNMQALQPAYSELKGFTNLGKQPGGNAGAAGQVFNNAAKWYVTFSGLLPLDLYHFLRRKSLF</sequence>
<feature type="compositionally biased region" description="Polar residues" evidence="1">
    <location>
        <begin position="222"/>
        <end position="234"/>
    </location>
</feature>
<evidence type="ECO:0000256" key="1">
    <source>
        <dbReference type="SAM" id="MobiDB-lite"/>
    </source>
</evidence>
<dbReference type="AlphaFoldDB" id="A0AAE0DNQ0"/>
<feature type="signal peptide" evidence="2">
    <location>
        <begin position="1"/>
        <end position="20"/>
    </location>
</feature>
<feature type="region of interest" description="Disordered" evidence="1">
    <location>
        <begin position="98"/>
        <end position="335"/>
    </location>
</feature>
<keyword evidence="4" id="KW-1185">Reference proteome</keyword>
<feature type="chain" id="PRO_5042280456" evidence="2">
    <location>
        <begin position="21"/>
        <end position="656"/>
    </location>
</feature>
<evidence type="ECO:0000256" key="2">
    <source>
        <dbReference type="SAM" id="SignalP"/>
    </source>
</evidence>
<reference evidence="3" key="1">
    <citation type="submission" date="2022-11" db="EMBL/GenBank/DDBJ databases">
        <title>Chromosomal genome sequence assembly and mating type (MAT) locus characterization of the leprose asexual lichenized fungus Lepraria neglecta (Nyl.) Erichsen.</title>
        <authorList>
            <person name="Allen J.L."/>
            <person name="Pfeffer B."/>
        </authorList>
    </citation>
    <scope>NUCLEOTIDE SEQUENCE</scope>
    <source>
        <strain evidence="3">Allen 5258</strain>
    </source>
</reference>
<feature type="compositionally biased region" description="Polar residues" evidence="1">
    <location>
        <begin position="104"/>
        <end position="118"/>
    </location>
</feature>
<accession>A0AAE0DNQ0</accession>
<dbReference type="EMBL" id="JASNWA010000007">
    <property type="protein sequence ID" value="KAK3173818.1"/>
    <property type="molecule type" value="Genomic_DNA"/>
</dbReference>
<name>A0AAE0DNQ0_9LECA</name>
<protein>
    <submittedName>
        <fullName evidence="3">Uncharacterized protein</fullName>
    </submittedName>
</protein>
<feature type="compositionally biased region" description="Low complexity" evidence="1">
    <location>
        <begin position="306"/>
        <end position="329"/>
    </location>
</feature>
<organism evidence="3 4">
    <name type="scientific">Lepraria neglecta</name>
    <dbReference type="NCBI Taxonomy" id="209136"/>
    <lineage>
        <taxon>Eukaryota</taxon>
        <taxon>Fungi</taxon>
        <taxon>Dikarya</taxon>
        <taxon>Ascomycota</taxon>
        <taxon>Pezizomycotina</taxon>
        <taxon>Lecanoromycetes</taxon>
        <taxon>OSLEUM clade</taxon>
        <taxon>Lecanoromycetidae</taxon>
        <taxon>Lecanorales</taxon>
        <taxon>Lecanorineae</taxon>
        <taxon>Stereocaulaceae</taxon>
        <taxon>Lepraria</taxon>
    </lineage>
</organism>
<evidence type="ECO:0000313" key="4">
    <source>
        <dbReference type="Proteomes" id="UP001276659"/>
    </source>
</evidence>
<gene>
    <name evidence="3" type="ORF">OEA41_007150</name>
</gene>
<feature type="compositionally biased region" description="Low complexity" evidence="1">
    <location>
        <begin position="257"/>
        <end position="270"/>
    </location>
</feature>
<keyword evidence="2" id="KW-0732">Signal</keyword>
<proteinExistence type="predicted"/>
<feature type="compositionally biased region" description="Low complexity" evidence="1">
    <location>
        <begin position="133"/>
        <end position="200"/>
    </location>
</feature>